<comment type="caution">
    <text evidence="4">The sequence shown here is derived from an EMBL/GenBank/DDBJ whole genome shotgun (WGS) entry which is preliminary data.</text>
</comment>
<reference evidence="5" key="1">
    <citation type="journal article" date="2019" name="Int. J. Syst. Evol. Microbiol.">
        <title>The Global Catalogue of Microorganisms (GCM) 10K type strain sequencing project: providing services to taxonomists for standard genome sequencing and annotation.</title>
        <authorList>
            <consortium name="The Broad Institute Genomics Platform"/>
            <consortium name="The Broad Institute Genome Sequencing Center for Infectious Disease"/>
            <person name="Wu L."/>
            <person name="Ma J."/>
        </authorList>
    </citation>
    <scope>NUCLEOTIDE SEQUENCE [LARGE SCALE GENOMIC DNA]</scope>
    <source>
        <strain evidence="5">JCM 19134</strain>
    </source>
</reference>
<evidence type="ECO:0000313" key="4">
    <source>
        <dbReference type="EMBL" id="GAA4943374.1"/>
    </source>
</evidence>
<protein>
    <recommendedName>
        <fullName evidence="2">histidine kinase</fullName>
        <ecNumber evidence="2">2.7.13.3</ecNumber>
    </recommendedName>
</protein>
<keyword evidence="5" id="KW-1185">Reference proteome</keyword>
<dbReference type="Proteomes" id="UP001409585">
    <property type="component" value="Unassembled WGS sequence"/>
</dbReference>
<dbReference type="InterPro" id="IPR004358">
    <property type="entry name" value="Sig_transdc_His_kin-like_C"/>
</dbReference>
<dbReference type="SUPFAM" id="SSF55874">
    <property type="entry name" value="ATPase domain of HSP90 chaperone/DNA topoisomerase II/histidine kinase"/>
    <property type="match status" value="1"/>
</dbReference>
<dbReference type="CDD" id="cd00075">
    <property type="entry name" value="HATPase"/>
    <property type="match status" value="1"/>
</dbReference>
<dbReference type="SMART" id="SM00387">
    <property type="entry name" value="HATPase_c"/>
    <property type="match status" value="1"/>
</dbReference>
<dbReference type="PANTHER" id="PTHR43065">
    <property type="entry name" value="SENSOR HISTIDINE KINASE"/>
    <property type="match status" value="1"/>
</dbReference>
<dbReference type="PROSITE" id="PS50109">
    <property type="entry name" value="HIS_KIN"/>
    <property type="match status" value="1"/>
</dbReference>
<gene>
    <name evidence="4" type="ORF">GCM10025791_22670</name>
</gene>
<evidence type="ECO:0000313" key="5">
    <source>
        <dbReference type="Proteomes" id="UP001409585"/>
    </source>
</evidence>
<dbReference type="AlphaFoldDB" id="A0AAV3U2B4"/>
<dbReference type="InterPro" id="IPR036890">
    <property type="entry name" value="HATPase_C_sf"/>
</dbReference>
<dbReference type="GO" id="GO:0004673">
    <property type="term" value="F:protein histidine kinase activity"/>
    <property type="evidence" value="ECO:0007669"/>
    <property type="project" value="UniProtKB-EC"/>
</dbReference>
<dbReference type="PRINTS" id="PR00344">
    <property type="entry name" value="BCTRLSENSOR"/>
</dbReference>
<dbReference type="Gene3D" id="1.10.287.130">
    <property type="match status" value="1"/>
</dbReference>
<sequence>MTISSILHAISTSYAAMPSVTSRRDVIRSMVKTFSGADYFVFCGRIGSDYIFNEYLNFEYSEHELINFQIFKDSYVNYFAEDQWRVENPSQNAGDSTGDSTGDSGANFGTVATCGLKNELDGQVYAVLLAWKEAKQPDLEDLNNIALILSDQNLMVALQKRELPVDDETVEAERFIELGKMVASVTHEVNTPLGISVTAVSHLKEATKALETDYKEGALTEDSLVEFMEEVDDVCNMLDFNLDRAVGLIKDFKGSAVSQSSDRLASFNLIDLLDKVLSSTRPYLKGQGVKIETEFSDKNGFFMNSFQGAIIQVVTNLIFNASVHAFPDTPEPLIKIHLDAGDQSDTAVLKVVDNGAGIPASIQRAVFQPYFTTRRDKGGSGLGLAIVKSLLENKLQGQIVLETEAGVGTTFTVTLPLAIADVCLIDSHDAQ</sequence>
<evidence type="ECO:0000256" key="1">
    <source>
        <dbReference type="ARBA" id="ARBA00000085"/>
    </source>
</evidence>
<proteinExistence type="predicted"/>
<dbReference type="InterPro" id="IPR005467">
    <property type="entry name" value="His_kinase_dom"/>
</dbReference>
<accession>A0AAV3U2B4</accession>
<dbReference type="InterPro" id="IPR003594">
    <property type="entry name" value="HATPase_dom"/>
</dbReference>
<evidence type="ECO:0000256" key="2">
    <source>
        <dbReference type="ARBA" id="ARBA00012438"/>
    </source>
</evidence>
<feature type="domain" description="Histidine kinase" evidence="3">
    <location>
        <begin position="184"/>
        <end position="419"/>
    </location>
</feature>
<dbReference type="EC" id="2.7.13.3" evidence="2"/>
<dbReference type="Gene3D" id="3.30.565.10">
    <property type="entry name" value="Histidine kinase-like ATPase, C-terminal domain"/>
    <property type="match status" value="1"/>
</dbReference>
<name>A0AAV3U2B4_9ALTE</name>
<dbReference type="RefSeq" id="WP_345421796.1">
    <property type="nucleotide sequence ID" value="NZ_AP031496.1"/>
</dbReference>
<dbReference type="EMBL" id="BAABLX010000017">
    <property type="protein sequence ID" value="GAA4943374.1"/>
    <property type="molecule type" value="Genomic_DNA"/>
</dbReference>
<evidence type="ECO:0000259" key="3">
    <source>
        <dbReference type="PROSITE" id="PS50109"/>
    </source>
</evidence>
<organism evidence="4 5">
    <name type="scientific">Halioxenophilus aromaticivorans</name>
    <dbReference type="NCBI Taxonomy" id="1306992"/>
    <lineage>
        <taxon>Bacteria</taxon>
        <taxon>Pseudomonadati</taxon>
        <taxon>Pseudomonadota</taxon>
        <taxon>Gammaproteobacteria</taxon>
        <taxon>Alteromonadales</taxon>
        <taxon>Alteromonadaceae</taxon>
        <taxon>Halioxenophilus</taxon>
    </lineage>
</organism>
<dbReference type="Pfam" id="PF02518">
    <property type="entry name" value="HATPase_c"/>
    <property type="match status" value="1"/>
</dbReference>
<comment type="catalytic activity">
    <reaction evidence="1">
        <text>ATP + protein L-histidine = ADP + protein N-phospho-L-histidine.</text>
        <dbReference type="EC" id="2.7.13.3"/>
    </reaction>
</comment>